<dbReference type="AlphaFoldDB" id="A0A410QA18"/>
<name>A0A410QA18_9FIRM</name>
<keyword evidence="6" id="KW-0648">Protein biosynthesis</keyword>
<comment type="subunit">
    <text evidence="2 6">Heterotrimer of A, B and C subunits.</text>
</comment>
<comment type="catalytic activity">
    <reaction evidence="5 6">
        <text>L-glutamyl-tRNA(Gln) + L-glutamine + ATP + H2O = L-glutaminyl-tRNA(Gln) + L-glutamate + ADP + phosphate + H(+)</text>
        <dbReference type="Rhea" id="RHEA:17521"/>
        <dbReference type="Rhea" id="RHEA-COMP:9681"/>
        <dbReference type="Rhea" id="RHEA-COMP:9684"/>
        <dbReference type="ChEBI" id="CHEBI:15377"/>
        <dbReference type="ChEBI" id="CHEBI:15378"/>
        <dbReference type="ChEBI" id="CHEBI:29985"/>
        <dbReference type="ChEBI" id="CHEBI:30616"/>
        <dbReference type="ChEBI" id="CHEBI:43474"/>
        <dbReference type="ChEBI" id="CHEBI:58359"/>
        <dbReference type="ChEBI" id="CHEBI:78520"/>
        <dbReference type="ChEBI" id="CHEBI:78521"/>
        <dbReference type="ChEBI" id="CHEBI:456216"/>
    </reaction>
</comment>
<dbReference type="GO" id="GO:0050567">
    <property type="term" value="F:glutaminyl-tRNA synthase (glutamine-hydrolyzing) activity"/>
    <property type="evidence" value="ECO:0007669"/>
    <property type="project" value="UniProtKB-UniRule"/>
</dbReference>
<keyword evidence="6" id="KW-0067">ATP-binding</keyword>
<dbReference type="InterPro" id="IPR036113">
    <property type="entry name" value="Asp/Glu-ADT_sf_sub_c"/>
</dbReference>
<dbReference type="EC" id="6.3.5.-" evidence="6"/>
<dbReference type="EMBL" id="CP035282">
    <property type="protein sequence ID" value="QAT60826.1"/>
    <property type="molecule type" value="Genomic_DNA"/>
</dbReference>
<proteinExistence type="inferred from homology"/>
<dbReference type="GO" id="GO:0006450">
    <property type="term" value="P:regulation of translational fidelity"/>
    <property type="evidence" value="ECO:0007669"/>
    <property type="project" value="InterPro"/>
</dbReference>
<evidence type="ECO:0000256" key="1">
    <source>
        <dbReference type="ARBA" id="ARBA00010757"/>
    </source>
</evidence>
<dbReference type="GO" id="GO:0016740">
    <property type="term" value="F:transferase activity"/>
    <property type="evidence" value="ECO:0007669"/>
    <property type="project" value="UniProtKB-KW"/>
</dbReference>
<keyword evidence="6" id="KW-0436">Ligase</keyword>
<evidence type="ECO:0000256" key="3">
    <source>
        <dbReference type="ARBA" id="ARBA00024799"/>
    </source>
</evidence>
<keyword evidence="7" id="KW-0808">Transferase</keyword>
<dbReference type="NCBIfam" id="TIGR00135">
    <property type="entry name" value="gatC"/>
    <property type="match status" value="1"/>
</dbReference>
<accession>A0A410QA18</accession>
<comment type="similarity">
    <text evidence="1 6">Belongs to the GatC family.</text>
</comment>
<reference evidence="8" key="1">
    <citation type="submission" date="2019-01" db="EMBL/GenBank/DDBJ databases">
        <title>Draft genomes of a novel of Sporanaerobacter strains.</title>
        <authorList>
            <person name="Ma S."/>
        </authorList>
    </citation>
    <scope>NUCLEOTIDE SEQUENCE [LARGE SCALE GENOMIC DNA]</scope>
    <source>
        <strain evidence="8">NJN-17</strain>
    </source>
</reference>
<evidence type="ECO:0000256" key="6">
    <source>
        <dbReference type="HAMAP-Rule" id="MF_00122"/>
    </source>
</evidence>
<keyword evidence="8" id="KW-1185">Reference proteome</keyword>
<keyword evidence="6" id="KW-0547">Nucleotide-binding</keyword>
<dbReference type="PANTHER" id="PTHR15004">
    <property type="entry name" value="GLUTAMYL-TRNA(GLN) AMIDOTRANSFERASE SUBUNIT C, MITOCHONDRIAL"/>
    <property type="match status" value="1"/>
</dbReference>
<comment type="function">
    <text evidence="3 6">Allows the formation of correctly charged Asn-tRNA(Asn) or Gln-tRNA(Gln) through the transamidation of misacylated Asp-tRNA(Asn) or Glu-tRNA(Gln) in organisms which lack either or both of asparaginyl-tRNA or glutaminyl-tRNA synthetases. The reaction takes place in the presence of glutamine and ATP through an activated phospho-Asp-tRNA(Asn) or phospho-Glu-tRNA(Gln).</text>
</comment>
<sequence>MMISKEEVKHIAELSRLKFNEEEIEDFTRKFSEVLEYVEKLKEVDTEKAEPMYEVNSLIQLMREDKVKESIPKEDALLNAPDKEFGYFKLPKVVE</sequence>
<dbReference type="SUPFAM" id="SSF141000">
    <property type="entry name" value="Glu-tRNAGln amidotransferase C subunit"/>
    <property type="match status" value="1"/>
</dbReference>
<protein>
    <recommendedName>
        <fullName evidence="6">Aspartyl/glutamyl-tRNA(Asn/Gln) amidotransferase subunit C</fullName>
        <shortName evidence="6">Asp/Glu-ADT subunit C</shortName>
        <ecNumber evidence="6">6.3.5.-</ecNumber>
    </recommendedName>
</protein>
<evidence type="ECO:0000313" key="7">
    <source>
        <dbReference type="EMBL" id="QAT60826.1"/>
    </source>
</evidence>
<dbReference type="GO" id="GO:0005524">
    <property type="term" value="F:ATP binding"/>
    <property type="evidence" value="ECO:0007669"/>
    <property type="project" value="UniProtKB-KW"/>
</dbReference>
<dbReference type="InterPro" id="IPR003837">
    <property type="entry name" value="GatC"/>
</dbReference>
<comment type="catalytic activity">
    <reaction evidence="4 6">
        <text>L-aspartyl-tRNA(Asn) + L-glutamine + ATP + H2O = L-asparaginyl-tRNA(Asn) + L-glutamate + ADP + phosphate + 2 H(+)</text>
        <dbReference type="Rhea" id="RHEA:14513"/>
        <dbReference type="Rhea" id="RHEA-COMP:9674"/>
        <dbReference type="Rhea" id="RHEA-COMP:9677"/>
        <dbReference type="ChEBI" id="CHEBI:15377"/>
        <dbReference type="ChEBI" id="CHEBI:15378"/>
        <dbReference type="ChEBI" id="CHEBI:29985"/>
        <dbReference type="ChEBI" id="CHEBI:30616"/>
        <dbReference type="ChEBI" id="CHEBI:43474"/>
        <dbReference type="ChEBI" id="CHEBI:58359"/>
        <dbReference type="ChEBI" id="CHEBI:78515"/>
        <dbReference type="ChEBI" id="CHEBI:78516"/>
        <dbReference type="ChEBI" id="CHEBI:456216"/>
    </reaction>
</comment>
<dbReference type="GO" id="GO:0050566">
    <property type="term" value="F:asparaginyl-tRNA synthase (glutamine-hydrolyzing) activity"/>
    <property type="evidence" value="ECO:0007669"/>
    <property type="project" value="RHEA"/>
</dbReference>
<evidence type="ECO:0000256" key="4">
    <source>
        <dbReference type="ARBA" id="ARBA00047380"/>
    </source>
</evidence>
<dbReference type="PANTHER" id="PTHR15004:SF0">
    <property type="entry name" value="GLUTAMYL-TRNA(GLN) AMIDOTRANSFERASE SUBUNIT C, MITOCHONDRIAL"/>
    <property type="match status" value="1"/>
</dbReference>
<dbReference type="Proteomes" id="UP000287969">
    <property type="component" value="Chromosome"/>
</dbReference>
<dbReference type="OrthoDB" id="9813938at2"/>
<gene>
    <name evidence="6 7" type="primary">gatC</name>
    <name evidence="7" type="ORF">EQM13_04135</name>
</gene>
<dbReference type="HAMAP" id="MF_00122">
    <property type="entry name" value="GatC"/>
    <property type="match status" value="1"/>
</dbReference>
<evidence type="ECO:0000256" key="5">
    <source>
        <dbReference type="ARBA" id="ARBA00047913"/>
    </source>
</evidence>
<dbReference type="Gene3D" id="1.10.20.60">
    <property type="entry name" value="Glu-tRNAGln amidotransferase C subunit, N-terminal domain"/>
    <property type="match status" value="1"/>
</dbReference>
<dbReference type="Pfam" id="PF02686">
    <property type="entry name" value="GatC"/>
    <property type="match status" value="1"/>
</dbReference>
<dbReference type="GO" id="GO:0070681">
    <property type="term" value="P:glutaminyl-tRNAGln biosynthesis via transamidation"/>
    <property type="evidence" value="ECO:0007669"/>
    <property type="project" value="TreeGrafter"/>
</dbReference>
<evidence type="ECO:0000256" key="2">
    <source>
        <dbReference type="ARBA" id="ARBA00011123"/>
    </source>
</evidence>
<evidence type="ECO:0000313" key="8">
    <source>
        <dbReference type="Proteomes" id="UP000287969"/>
    </source>
</evidence>
<dbReference type="GO" id="GO:0006412">
    <property type="term" value="P:translation"/>
    <property type="evidence" value="ECO:0007669"/>
    <property type="project" value="UniProtKB-UniRule"/>
</dbReference>
<organism evidence="7 8">
    <name type="scientific">Acidilutibacter cellobiosedens</name>
    <dbReference type="NCBI Taxonomy" id="2507161"/>
    <lineage>
        <taxon>Bacteria</taxon>
        <taxon>Bacillati</taxon>
        <taxon>Bacillota</taxon>
        <taxon>Tissierellia</taxon>
        <taxon>Tissierellales</taxon>
        <taxon>Acidilutibacteraceae</taxon>
        <taxon>Acidilutibacter</taxon>
    </lineage>
</organism>
<dbReference type="KEGG" id="spoa:EQM13_04135"/>